<proteinExistence type="inferred from homology"/>
<keyword evidence="6" id="KW-0143">Chaperone</keyword>
<accession>A0A9X0CER8</accession>
<evidence type="ECO:0000256" key="4">
    <source>
        <dbReference type="ARBA" id="ARBA00022741"/>
    </source>
</evidence>
<comment type="similarity">
    <text evidence="2">Belongs to the heat shock protein 90 family.</text>
</comment>
<evidence type="ECO:0000313" key="9">
    <source>
        <dbReference type="Proteomes" id="UP001163046"/>
    </source>
</evidence>
<evidence type="ECO:0000256" key="5">
    <source>
        <dbReference type="ARBA" id="ARBA00022840"/>
    </source>
</evidence>
<evidence type="ECO:0000313" key="8">
    <source>
        <dbReference type="EMBL" id="KAJ7323456.1"/>
    </source>
</evidence>
<dbReference type="OrthoDB" id="5426351at2759"/>
<evidence type="ECO:0000256" key="3">
    <source>
        <dbReference type="ARBA" id="ARBA00022490"/>
    </source>
</evidence>
<dbReference type="GO" id="GO:0005524">
    <property type="term" value="F:ATP binding"/>
    <property type="evidence" value="ECO:0007669"/>
    <property type="project" value="UniProtKB-KW"/>
</dbReference>
<comment type="caution">
    <text evidence="8">The sequence shown here is derived from an EMBL/GenBank/DDBJ whole genome shotgun (WGS) entry which is preliminary data.</text>
</comment>
<keyword evidence="3" id="KW-0963">Cytoplasm</keyword>
<keyword evidence="5" id="KW-0067">ATP-binding</keyword>
<dbReference type="SUPFAM" id="SSF55874">
    <property type="entry name" value="ATPase domain of HSP90 chaperone/DNA topoisomerase II/histidine kinase"/>
    <property type="match status" value="1"/>
</dbReference>
<dbReference type="Gene3D" id="3.30.565.10">
    <property type="entry name" value="Histidine kinase-like ATPase, C-terminal domain"/>
    <property type="match status" value="1"/>
</dbReference>
<dbReference type="Gene3D" id="1.20.120.980">
    <property type="entry name" value="Serine carboxypeptidase S28, SKS domain"/>
    <property type="match status" value="1"/>
</dbReference>
<dbReference type="GO" id="GO:0051082">
    <property type="term" value="F:unfolded protein binding"/>
    <property type="evidence" value="ECO:0007669"/>
    <property type="project" value="InterPro"/>
</dbReference>
<dbReference type="InterPro" id="IPR001404">
    <property type="entry name" value="Hsp90_fam"/>
</dbReference>
<dbReference type="InterPro" id="IPR036890">
    <property type="entry name" value="HATPase_C_sf"/>
</dbReference>
<feature type="domain" description="Histidine kinase/HSP90-like ATPase" evidence="7">
    <location>
        <begin position="39"/>
        <end position="193"/>
    </location>
</feature>
<dbReference type="InterPro" id="IPR003594">
    <property type="entry name" value="HATPase_dom"/>
</dbReference>
<dbReference type="GO" id="GO:0140662">
    <property type="term" value="F:ATP-dependent protein folding chaperone"/>
    <property type="evidence" value="ECO:0007669"/>
    <property type="project" value="InterPro"/>
</dbReference>
<evidence type="ECO:0000256" key="1">
    <source>
        <dbReference type="ARBA" id="ARBA00004496"/>
    </source>
</evidence>
<dbReference type="GO" id="GO:0005737">
    <property type="term" value="C:cytoplasm"/>
    <property type="evidence" value="ECO:0007669"/>
    <property type="project" value="UniProtKB-SubCell"/>
</dbReference>
<dbReference type="GO" id="GO:0006508">
    <property type="term" value="P:proteolysis"/>
    <property type="evidence" value="ECO:0007669"/>
    <property type="project" value="InterPro"/>
</dbReference>
<dbReference type="GO" id="GO:0016887">
    <property type="term" value="F:ATP hydrolysis activity"/>
    <property type="evidence" value="ECO:0007669"/>
    <property type="project" value="InterPro"/>
</dbReference>
<dbReference type="SMART" id="SM00387">
    <property type="entry name" value="HATPase_c"/>
    <property type="match status" value="1"/>
</dbReference>
<name>A0A9X0CER8_9CNID</name>
<evidence type="ECO:0000256" key="2">
    <source>
        <dbReference type="ARBA" id="ARBA00008239"/>
    </source>
</evidence>
<dbReference type="CDD" id="cd16927">
    <property type="entry name" value="HATPase_Hsp90-like"/>
    <property type="match status" value="1"/>
</dbReference>
<organism evidence="8 9">
    <name type="scientific">Desmophyllum pertusum</name>
    <dbReference type="NCBI Taxonomy" id="174260"/>
    <lineage>
        <taxon>Eukaryota</taxon>
        <taxon>Metazoa</taxon>
        <taxon>Cnidaria</taxon>
        <taxon>Anthozoa</taxon>
        <taxon>Hexacorallia</taxon>
        <taxon>Scleractinia</taxon>
        <taxon>Caryophylliina</taxon>
        <taxon>Caryophylliidae</taxon>
        <taxon>Desmophyllum</taxon>
    </lineage>
</organism>
<dbReference type="Pfam" id="PF13589">
    <property type="entry name" value="HATPase_c_3"/>
    <property type="match status" value="1"/>
</dbReference>
<dbReference type="InterPro" id="IPR029058">
    <property type="entry name" value="AB_hydrolase_fold"/>
</dbReference>
<dbReference type="FunFam" id="3.30.565.10:FF:000001">
    <property type="entry name" value="Heat shock protein HSP 90-alpha"/>
    <property type="match status" value="1"/>
</dbReference>
<keyword evidence="9" id="KW-1185">Reference proteome</keyword>
<dbReference type="PANTHER" id="PTHR11528">
    <property type="entry name" value="HEAT SHOCK PROTEIN 90 FAMILY MEMBER"/>
    <property type="match status" value="1"/>
</dbReference>
<gene>
    <name evidence="8" type="ORF">OS493_031377</name>
</gene>
<sequence>MSDVEEVQQMEEETEAESFAFQAEIAQLMSLIINTFYSNKEIFLRELISNSSDALDKIRYESLTDPTKLDSCKDLKIEIIPNKDDNTLTLIDTGIGMTKADLVNNLGTIAKSGTKAFMEALQAGADISMIGQFGVGFYSAYLIADKVEVYSKHNDDEQYLWESAAGGSFTVRRLTQEVLPRGTKVILHLKEDQYEYLEEKRVKEIVKKHSQFIGYPISLMYPHLVSGAVASSAPVQAKTDFQGYNNCRNNIKSAFKAVDQLIAQKDFQTLAKDFSSCRDISHPNDTWVFTQNLVNFLHSTVQYNGQAPGINIALVCFYMTHPSTTPYQGLVFLIHHYLIWMKLSCINNNYTTYLEQFKNTTQDPTGAALYRQWTYQTCTQFGYCQTCEQNTSCVFSVTLPDLVHDLDICSDVFSVPPQEVYERVAFTKCLLRRQHTQGFKDCVCQR</sequence>
<dbReference type="AlphaFoldDB" id="A0A9X0CER8"/>
<evidence type="ECO:0000259" key="7">
    <source>
        <dbReference type="SMART" id="SM00387"/>
    </source>
</evidence>
<dbReference type="InterPro" id="IPR020575">
    <property type="entry name" value="Hsp90_N"/>
</dbReference>
<dbReference type="Proteomes" id="UP001163046">
    <property type="component" value="Unassembled WGS sequence"/>
</dbReference>
<dbReference type="PRINTS" id="PR00775">
    <property type="entry name" value="HEATSHOCK90"/>
</dbReference>
<dbReference type="Gene3D" id="3.40.50.1820">
    <property type="entry name" value="alpha/beta hydrolase"/>
    <property type="match status" value="1"/>
</dbReference>
<reference evidence="8" key="1">
    <citation type="submission" date="2023-01" db="EMBL/GenBank/DDBJ databases">
        <title>Genome assembly of the deep-sea coral Lophelia pertusa.</title>
        <authorList>
            <person name="Herrera S."/>
            <person name="Cordes E."/>
        </authorList>
    </citation>
    <scope>NUCLEOTIDE SEQUENCE</scope>
    <source>
        <strain evidence="8">USNM1676648</strain>
        <tissue evidence="8">Polyp</tissue>
    </source>
</reference>
<evidence type="ECO:0000256" key="6">
    <source>
        <dbReference type="ARBA" id="ARBA00023186"/>
    </source>
</evidence>
<protein>
    <recommendedName>
        <fullName evidence="7">Histidine kinase/HSP90-like ATPase domain-containing protein</fullName>
    </recommendedName>
</protein>
<dbReference type="EMBL" id="MU827813">
    <property type="protein sequence ID" value="KAJ7323456.1"/>
    <property type="molecule type" value="Genomic_DNA"/>
</dbReference>
<comment type="subcellular location">
    <subcellularLocation>
        <location evidence="1">Cytoplasm</location>
    </subcellularLocation>
</comment>
<dbReference type="InterPro" id="IPR008758">
    <property type="entry name" value="Peptidase_S28"/>
</dbReference>
<keyword evidence="4" id="KW-0547">Nucleotide-binding</keyword>
<dbReference type="Pfam" id="PF05577">
    <property type="entry name" value="Peptidase_S28"/>
    <property type="match status" value="1"/>
</dbReference>
<dbReference type="InterPro" id="IPR042269">
    <property type="entry name" value="Ser_carbopepase_S28_SKS"/>
</dbReference>
<dbReference type="InterPro" id="IPR019805">
    <property type="entry name" value="Heat_shock_protein_90_CS"/>
</dbReference>
<dbReference type="PROSITE" id="PS00298">
    <property type="entry name" value="HSP90"/>
    <property type="match status" value="1"/>
</dbReference>
<dbReference type="GO" id="GO:0070008">
    <property type="term" value="F:serine-type exopeptidase activity"/>
    <property type="evidence" value="ECO:0007669"/>
    <property type="project" value="InterPro"/>
</dbReference>